<dbReference type="RefSeq" id="WP_076782374.1">
    <property type="nucleotide sequence ID" value="NZ_FTPU01000008.1"/>
</dbReference>
<keyword evidence="2" id="KW-1003">Cell membrane</keyword>
<dbReference type="Pfam" id="PF02687">
    <property type="entry name" value="FtsX"/>
    <property type="match status" value="2"/>
</dbReference>
<evidence type="ECO:0000313" key="9">
    <source>
        <dbReference type="EMBL" id="SIT96327.1"/>
    </source>
</evidence>
<feature type="transmembrane region" description="Helical" evidence="6">
    <location>
        <begin position="379"/>
        <end position="404"/>
    </location>
</feature>
<organism evidence="9 10">
    <name type="scientific">Epilithonimonas bovis DSM 19482</name>
    <dbReference type="NCBI Taxonomy" id="1121284"/>
    <lineage>
        <taxon>Bacteria</taxon>
        <taxon>Pseudomonadati</taxon>
        <taxon>Bacteroidota</taxon>
        <taxon>Flavobacteriia</taxon>
        <taxon>Flavobacteriales</taxon>
        <taxon>Weeksellaceae</taxon>
        <taxon>Chryseobacterium group</taxon>
        <taxon>Epilithonimonas</taxon>
    </lineage>
</organism>
<dbReference type="PANTHER" id="PTHR30572">
    <property type="entry name" value="MEMBRANE COMPONENT OF TRANSPORTER-RELATED"/>
    <property type="match status" value="1"/>
</dbReference>
<accession>A0A1U7PUD8</accession>
<protein>
    <submittedName>
        <fullName evidence="9">Putative ABC transport system permease protein</fullName>
    </submittedName>
</protein>
<evidence type="ECO:0000256" key="1">
    <source>
        <dbReference type="ARBA" id="ARBA00004651"/>
    </source>
</evidence>
<dbReference type="Pfam" id="PF12704">
    <property type="entry name" value="MacB_PCD"/>
    <property type="match status" value="2"/>
</dbReference>
<dbReference type="STRING" id="1121284.SAMN05660493_01004"/>
<feature type="transmembrane region" description="Helical" evidence="6">
    <location>
        <begin position="336"/>
        <end position="359"/>
    </location>
</feature>
<dbReference type="EMBL" id="FTPU01000008">
    <property type="protein sequence ID" value="SIT96327.1"/>
    <property type="molecule type" value="Genomic_DNA"/>
</dbReference>
<dbReference type="Proteomes" id="UP000187261">
    <property type="component" value="Unassembled WGS sequence"/>
</dbReference>
<reference evidence="10" key="1">
    <citation type="submission" date="2016-10" db="EMBL/GenBank/DDBJ databases">
        <authorList>
            <person name="Varghese N."/>
            <person name="Submissions S."/>
        </authorList>
    </citation>
    <scope>NUCLEOTIDE SEQUENCE [LARGE SCALE GENOMIC DNA]</scope>
    <source>
        <strain evidence="10">DSM 19482</strain>
    </source>
</reference>
<evidence type="ECO:0000256" key="3">
    <source>
        <dbReference type="ARBA" id="ARBA00022692"/>
    </source>
</evidence>
<evidence type="ECO:0000313" key="10">
    <source>
        <dbReference type="Proteomes" id="UP000187261"/>
    </source>
</evidence>
<feature type="transmembrane region" description="Helical" evidence="6">
    <location>
        <begin position="425"/>
        <end position="448"/>
    </location>
</feature>
<dbReference type="AlphaFoldDB" id="A0A1U7PUD8"/>
<keyword evidence="4 6" id="KW-1133">Transmembrane helix</keyword>
<evidence type="ECO:0000256" key="2">
    <source>
        <dbReference type="ARBA" id="ARBA00022475"/>
    </source>
</evidence>
<feature type="transmembrane region" description="Helical" evidence="6">
    <location>
        <begin position="21"/>
        <end position="41"/>
    </location>
</feature>
<feature type="transmembrane region" description="Helical" evidence="6">
    <location>
        <begin position="776"/>
        <end position="799"/>
    </location>
</feature>
<keyword evidence="10" id="KW-1185">Reference proteome</keyword>
<feature type="transmembrane region" description="Helical" evidence="6">
    <location>
        <begin position="690"/>
        <end position="714"/>
    </location>
</feature>
<evidence type="ECO:0000259" key="7">
    <source>
        <dbReference type="Pfam" id="PF02687"/>
    </source>
</evidence>
<comment type="subcellular location">
    <subcellularLocation>
        <location evidence="1">Cell membrane</location>
        <topology evidence="1">Multi-pass membrane protein</topology>
    </subcellularLocation>
</comment>
<evidence type="ECO:0000256" key="5">
    <source>
        <dbReference type="ARBA" id="ARBA00023136"/>
    </source>
</evidence>
<keyword evidence="5 6" id="KW-0472">Membrane</keyword>
<feature type="domain" description="MacB-like periplasmic core" evidence="8">
    <location>
        <begin position="435"/>
        <end position="627"/>
    </location>
</feature>
<name>A0A1U7PUD8_9FLAO</name>
<dbReference type="InterPro" id="IPR003838">
    <property type="entry name" value="ABC3_permease_C"/>
</dbReference>
<dbReference type="GO" id="GO:0022857">
    <property type="term" value="F:transmembrane transporter activity"/>
    <property type="evidence" value="ECO:0007669"/>
    <property type="project" value="TreeGrafter"/>
</dbReference>
<feature type="domain" description="MacB-like periplasmic core" evidence="8">
    <location>
        <begin position="20"/>
        <end position="239"/>
    </location>
</feature>
<dbReference type="GO" id="GO:0005886">
    <property type="term" value="C:plasma membrane"/>
    <property type="evidence" value="ECO:0007669"/>
    <property type="project" value="UniProtKB-SubCell"/>
</dbReference>
<feature type="transmembrane region" description="Helical" evidence="6">
    <location>
        <begin position="290"/>
        <end position="311"/>
    </location>
</feature>
<dbReference type="InterPro" id="IPR025857">
    <property type="entry name" value="MacB_PCD"/>
</dbReference>
<feature type="domain" description="ABC3 transporter permease C-terminal" evidence="7">
    <location>
        <begin position="695"/>
        <end position="805"/>
    </location>
</feature>
<evidence type="ECO:0000259" key="8">
    <source>
        <dbReference type="Pfam" id="PF12704"/>
    </source>
</evidence>
<sequence>MIKNWLKIAFINYRKNWLSTIINILGLSVGLCVFLLIFIHWQDEKSYEQWIPNKENIYLVETKNASFGFMLTSSYPQLSVSTEKFSEIESFAVNNTWNDYKIRLMFGNNSVFTSNARVSDNFFEFFPFEKIAGDFKNAVNGDGKIAISEETAKTLFGDDYKNCIGKELKLDDSQNKSYFVTAVYKLPVTNTAFRPGFVMKHPNFLKENDQDKQWMNYSYVGYYKIKPGTDIHNLERKLSDLLWENEKIAMKQWGETIDEKNKSQVFLTPMGKMKLDAKSEGVEKGDKKSIMILLSLSVLILLLSGINLINLKTAQASQRAKEVGVRKVIGSTKLKLVLQFLLETFMICFVAYIVAFAMVELLLPSYNKFLGKDIKLNNASLFIYTGLLLVIFSLISGLIPALYLSNFKPINTLKGNFARSKNGVWLRNSILTLQLIISSFFIICSLIIHSQVKYMMNKDLGFKGDQVVRIQFKKTDWQNDYNSKKYLRLKNEVSKITGVEDITSSVFKIGDGLMNASSVKNAADTTKNINSVGVGGVDYNFFKFYKMKFVAGRDLDLKHASDTISGTIANETFVKKMGWNPQQALGKEVLPGWEQKNRKYKILGVVKDFYITGVDKPVDPILMFNYDRNWVKNNMGNLQIKISGNDINGTLERIKEFWMTKAEPGYPYDFEFIDKQFAKTYQKFQKQQTLFTTLNIVVLVIALLGLFALSSLLIEQKLKDVAIKKTLGADEKTIVWDLTKRFLLICVIAVFISIPFGYYAMNEWLKDFAYRIDMPVWPYVLSLFLLLILTFVVVSFKAYRATKINLVKYLKYE</sequence>
<evidence type="ECO:0000256" key="4">
    <source>
        <dbReference type="ARBA" id="ARBA00022989"/>
    </source>
</evidence>
<feature type="domain" description="ABC3 transporter permease C-terminal" evidence="7">
    <location>
        <begin position="295"/>
        <end position="408"/>
    </location>
</feature>
<feature type="transmembrane region" description="Helical" evidence="6">
    <location>
        <begin position="742"/>
        <end position="761"/>
    </location>
</feature>
<gene>
    <name evidence="9" type="ORF">SAMN05660493_01004</name>
</gene>
<dbReference type="OrthoDB" id="8740261at2"/>
<proteinExistence type="predicted"/>
<keyword evidence="3 6" id="KW-0812">Transmembrane</keyword>
<dbReference type="PANTHER" id="PTHR30572:SF18">
    <property type="entry name" value="ABC-TYPE MACROLIDE FAMILY EXPORT SYSTEM PERMEASE COMPONENT 2"/>
    <property type="match status" value="1"/>
</dbReference>
<dbReference type="InterPro" id="IPR050250">
    <property type="entry name" value="Macrolide_Exporter_MacB"/>
</dbReference>
<evidence type="ECO:0000256" key="6">
    <source>
        <dbReference type="SAM" id="Phobius"/>
    </source>
</evidence>